<protein>
    <recommendedName>
        <fullName evidence="4">Lipoprotein with Yx(FWY)xxD motif</fullName>
    </recommendedName>
</protein>
<name>A0A317C4F6_9GAMM</name>
<proteinExistence type="predicted"/>
<dbReference type="OrthoDB" id="9800666at2"/>
<dbReference type="PANTHER" id="PTHR39335:SF1">
    <property type="entry name" value="BLL4220 PROTEIN"/>
    <property type="match status" value="1"/>
</dbReference>
<dbReference type="Proteomes" id="UP000245506">
    <property type="component" value="Unassembled WGS sequence"/>
</dbReference>
<dbReference type="InterPro" id="IPR005297">
    <property type="entry name" value="Lipoprotein_repeat"/>
</dbReference>
<feature type="chain" id="PRO_5016388905" description="Lipoprotein with Yx(FWY)xxD motif" evidence="1">
    <location>
        <begin position="26"/>
        <end position="128"/>
    </location>
</feature>
<accession>A0A317C4F6</accession>
<evidence type="ECO:0000313" key="3">
    <source>
        <dbReference type="Proteomes" id="UP000245506"/>
    </source>
</evidence>
<reference evidence="2 3" key="1">
    <citation type="submission" date="2018-05" db="EMBL/GenBank/DDBJ databases">
        <title>Leucothrix arctica sp. nov., isolated from Arctic seawater.</title>
        <authorList>
            <person name="Choi A."/>
            <person name="Baek K."/>
        </authorList>
    </citation>
    <scope>NUCLEOTIDE SEQUENCE [LARGE SCALE GENOMIC DNA]</scope>
    <source>
        <strain evidence="2 3">IMCC9719</strain>
    </source>
</reference>
<dbReference type="PIRSF" id="PIRSF029720">
    <property type="entry name" value="UCP029720"/>
    <property type="match status" value="1"/>
</dbReference>
<keyword evidence="1" id="KW-0732">Signal</keyword>
<feature type="signal peptide" evidence="1">
    <location>
        <begin position="1"/>
        <end position="25"/>
    </location>
</feature>
<organism evidence="2 3">
    <name type="scientific">Leucothrix arctica</name>
    <dbReference type="NCBI Taxonomy" id="1481894"/>
    <lineage>
        <taxon>Bacteria</taxon>
        <taxon>Pseudomonadati</taxon>
        <taxon>Pseudomonadota</taxon>
        <taxon>Gammaproteobacteria</taxon>
        <taxon>Thiotrichales</taxon>
        <taxon>Thiotrichaceae</taxon>
        <taxon>Leucothrix</taxon>
    </lineage>
</organism>
<dbReference type="Pfam" id="PF03640">
    <property type="entry name" value="Lipoprotein_15"/>
    <property type="match status" value="2"/>
</dbReference>
<comment type="caution">
    <text evidence="2">The sequence shown here is derived from an EMBL/GenBank/DDBJ whole genome shotgun (WGS) entry which is preliminary data.</text>
</comment>
<evidence type="ECO:0000313" key="2">
    <source>
        <dbReference type="EMBL" id="PWQ93187.1"/>
    </source>
</evidence>
<dbReference type="EMBL" id="QGKL01000043">
    <property type="protein sequence ID" value="PWQ93187.1"/>
    <property type="molecule type" value="Genomic_DNA"/>
</dbReference>
<dbReference type="PANTHER" id="PTHR39335">
    <property type="entry name" value="BLL4220 PROTEIN"/>
    <property type="match status" value="1"/>
</dbReference>
<evidence type="ECO:0008006" key="4">
    <source>
        <dbReference type="Google" id="ProtNLM"/>
    </source>
</evidence>
<dbReference type="InterPro" id="IPR014558">
    <property type="entry name" value="UCP029720"/>
</dbReference>
<gene>
    <name evidence="2" type="ORF">DKT75_21105</name>
</gene>
<sequence>MTMKKVNQIIAGVLLSVSFCSVALATAWSVADTGAGRVFAGEKGLSLYTFRKDTPNLSNCYDDCATAWPPFLAKADAKATGAWTLVKRNDGSMQWALKGMPLYYWVGDSAQGDTTGNGVGGVWDLARP</sequence>
<dbReference type="AlphaFoldDB" id="A0A317C4F6"/>
<keyword evidence="3" id="KW-1185">Reference proteome</keyword>
<dbReference type="GO" id="GO:0043448">
    <property type="term" value="P:alkane catabolic process"/>
    <property type="evidence" value="ECO:0007669"/>
    <property type="project" value="TreeGrafter"/>
</dbReference>
<evidence type="ECO:0000256" key="1">
    <source>
        <dbReference type="SAM" id="SignalP"/>
    </source>
</evidence>